<reference evidence="3 4" key="1">
    <citation type="submission" date="2017-07" db="EMBL/GenBank/DDBJ databases">
        <title>An improved, manually edited Actinidia chinensis var. chinensis (kiwifruit) genome highlights the challenges associated with draft genomes and gene prediction in plants.</title>
        <authorList>
            <person name="Pilkington S."/>
            <person name="Crowhurst R."/>
            <person name="Hilario E."/>
            <person name="Nardozza S."/>
            <person name="Fraser L."/>
            <person name="Peng Y."/>
            <person name="Gunaseelan K."/>
            <person name="Simpson R."/>
            <person name="Tahir J."/>
            <person name="Deroles S."/>
            <person name="Templeton K."/>
            <person name="Luo Z."/>
            <person name="Davy M."/>
            <person name="Cheng C."/>
            <person name="Mcneilage M."/>
            <person name="Scaglione D."/>
            <person name="Liu Y."/>
            <person name="Zhang Q."/>
            <person name="Datson P."/>
            <person name="De Silva N."/>
            <person name="Gardiner S."/>
            <person name="Bassett H."/>
            <person name="Chagne D."/>
            <person name="Mccallum J."/>
            <person name="Dzierzon H."/>
            <person name="Deng C."/>
            <person name="Wang Y.-Y."/>
            <person name="Barron N."/>
            <person name="Manako K."/>
            <person name="Bowen J."/>
            <person name="Foster T."/>
            <person name="Erridge Z."/>
            <person name="Tiffin H."/>
            <person name="Waite C."/>
            <person name="Davies K."/>
            <person name="Grierson E."/>
            <person name="Laing W."/>
            <person name="Kirk R."/>
            <person name="Chen X."/>
            <person name="Wood M."/>
            <person name="Montefiori M."/>
            <person name="Brummell D."/>
            <person name="Schwinn K."/>
            <person name="Catanach A."/>
            <person name="Fullerton C."/>
            <person name="Li D."/>
            <person name="Meiyalaghan S."/>
            <person name="Nieuwenhuizen N."/>
            <person name="Read N."/>
            <person name="Prakash R."/>
            <person name="Hunter D."/>
            <person name="Zhang H."/>
            <person name="Mckenzie M."/>
            <person name="Knabel M."/>
            <person name="Harris A."/>
            <person name="Allan A."/>
            <person name="Chen A."/>
            <person name="Janssen B."/>
            <person name="Plunkett B."/>
            <person name="Dwamena C."/>
            <person name="Voogd C."/>
            <person name="Leif D."/>
            <person name="Lafferty D."/>
            <person name="Souleyre E."/>
            <person name="Varkonyi-Gasic E."/>
            <person name="Gambi F."/>
            <person name="Hanley J."/>
            <person name="Yao J.-L."/>
            <person name="Cheung J."/>
            <person name="David K."/>
            <person name="Warren B."/>
            <person name="Marsh K."/>
            <person name="Snowden K."/>
            <person name="Lin-Wang K."/>
            <person name="Brian L."/>
            <person name="Martinez-Sanchez M."/>
            <person name="Wang M."/>
            <person name="Ileperuma N."/>
            <person name="Macnee N."/>
            <person name="Campin R."/>
            <person name="Mcatee P."/>
            <person name="Drummond R."/>
            <person name="Espley R."/>
            <person name="Ireland H."/>
            <person name="Wu R."/>
            <person name="Atkinson R."/>
            <person name="Karunairetnam S."/>
            <person name="Bulley S."/>
            <person name="Chunkath S."/>
            <person name="Hanley Z."/>
            <person name="Storey R."/>
            <person name="Thrimawithana A."/>
            <person name="Thomson S."/>
            <person name="David C."/>
            <person name="Testolin R."/>
        </authorList>
    </citation>
    <scope>NUCLEOTIDE SEQUENCE [LARGE SCALE GENOMIC DNA]</scope>
    <source>
        <strain evidence="4">cv. Red5</strain>
        <tissue evidence="3">Young leaf</tissue>
    </source>
</reference>
<evidence type="ECO:0000256" key="1">
    <source>
        <dbReference type="ARBA" id="ARBA00022737"/>
    </source>
</evidence>
<dbReference type="InterPro" id="IPR046960">
    <property type="entry name" value="PPR_At4g14850-like_plant"/>
</dbReference>
<dbReference type="Pfam" id="PF13041">
    <property type="entry name" value="PPR_2"/>
    <property type="match status" value="4"/>
</dbReference>
<evidence type="ECO:0000256" key="2">
    <source>
        <dbReference type="PROSITE-ProRule" id="PRU00708"/>
    </source>
</evidence>
<feature type="repeat" description="PPR" evidence="2">
    <location>
        <begin position="217"/>
        <end position="251"/>
    </location>
</feature>
<reference evidence="4" key="2">
    <citation type="journal article" date="2018" name="BMC Genomics">
        <title>A manually annotated Actinidia chinensis var. chinensis (kiwifruit) genome highlights the challenges associated with draft genomes and gene prediction in plants.</title>
        <authorList>
            <person name="Pilkington S.M."/>
            <person name="Crowhurst R."/>
            <person name="Hilario E."/>
            <person name="Nardozza S."/>
            <person name="Fraser L."/>
            <person name="Peng Y."/>
            <person name="Gunaseelan K."/>
            <person name="Simpson R."/>
            <person name="Tahir J."/>
            <person name="Deroles S.C."/>
            <person name="Templeton K."/>
            <person name="Luo Z."/>
            <person name="Davy M."/>
            <person name="Cheng C."/>
            <person name="McNeilage M."/>
            <person name="Scaglione D."/>
            <person name="Liu Y."/>
            <person name="Zhang Q."/>
            <person name="Datson P."/>
            <person name="De Silva N."/>
            <person name="Gardiner S.E."/>
            <person name="Bassett H."/>
            <person name="Chagne D."/>
            <person name="McCallum J."/>
            <person name="Dzierzon H."/>
            <person name="Deng C."/>
            <person name="Wang Y.Y."/>
            <person name="Barron L."/>
            <person name="Manako K."/>
            <person name="Bowen J."/>
            <person name="Foster T.M."/>
            <person name="Erridge Z.A."/>
            <person name="Tiffin H."/>
            <person name="Waite C.N."/>
            <person name="Davies K.M."/>
            <person name="Grierson E.P."/>
            <person name="Laing W.A."/>
            <person name="Kirk R."/>
            <person name="Chen X."/>
            <person name="Wood M."/>
            <person name="Montefiori M."/>
            <person name="Brummell D.A."/>
            <person name="Schwinn K.E."/>
            <person name="Catanach A."/>
            <person name="Fullerton C."/>
            <person name="Li D."/>
            <person name="Meiyalaghan S."/>
            <person name="Nieuwenhuizen N."/>
            <person name="Read N."/>
            <person name="Prakash R."/>
            <person name="Hunter D."/>
            <person name="Zhang H."/>
            <person name="McKenzie M."/>
            <person name="Knabel M."/>
            <person name="Harris A."/>
            <person name="Allan A.C."/>
            <person name="Gleave A."/>
            <person name="Chen A."/>
            <person name="Janssen B.J."/>
            <person name="Plunkett B."/>
            <person name="Ampomah-Dwamena C."/>
            <person name="Voogd C."/>
            <person name="Leif D."/>
            <person name="Lafferty D."/>
            <person name="Souleyre E.J.F."/>
            <person name="Varkonyi-Gasic E."/>
            <person name="Gambi F."/>
            <person name="Hanley J."/>
            <person name="Yao J.L."/>
            <person name="Cheung J."/>
            <person name="David K.M."/>
            <person name="Warren B."/>
            <person name="Marsh K."/>
            <person name="Snowden K.C."/>
            <person name="Lin-Wang K."/>
            <person name="Brian L."/>
            <person name="Martinez-Sanchez M."/>
            <person name="Wang M."/>
            <person name="Ileperuma N."/>
            <person name="Macnee N."/>
            <person name="Campin R."/>
            <person name="McAtee P."/>
            <person name="Drummond R.S.M."/>
            <person name="Espley R.V."/>
            <person name="Ireland H.S."/>
            <person name="Wu R."/>
            <person name="Atkinson R.G."/>
            <person name="Karunairetnam S."/>
            <person name="Bulley S."/>
            <person name="Chunkath S."/>
            <person name="Hanley Z."/>
            <person name="Storey R."/>
            <person name="Thrimawithana A.H."/>
            <person name="Thomson S."/>
            <person name="David C."/>
            <person name="Testolin R."/>
            <person name="Huang H."/>
            <person name="Hellens R.P."/>
            <person name="Schaffer R.J."/>
        </authorList>
    </citation>
    <scope>NUCLEOTIDE SEQUENCE [LARGE SCALE GENOMIC DNA]</scope>
    <source>
        <strain evidence="4">cv. Red5</strain>
    </source>
</reference>
<dbReference type="InterPro" id="IPR046848">
    <property type="entry name" value="E_motif"/>
</dbReference>
<dbReference type="InterPro" id="IPR002885">
    <property type="entry name" value="PPR_rpt"/>
</dbReference>
<feature type="repeat" description="PPR" evidence="2">
    <location>
        <begin position="319"/>
        <end position="353"/>
    </location>
</feature>
<dbReference type="AlphaFoldDB" id="A0A2R6PA21"/>
<sequence>MCHCKSRIGSCIYTNLRSLCHRVRTISTLTNSIETRPCGSPRISFNTPVELHRLSHILQQSADSGDFRTGSSVHTRIVKLNLDGFVSLSNKLLNLCCKCQQFGIARQVFDKMSNRDVVSFNTMISACVRYNHGLEAVYFYNKMIEENVKPNHITLAGLIGACGVLAASRLREVFHAQAIQYGLCSNEYVGCSLVNGYAEEMRLEDSIKAFGEIVQLDLVSWNIMIDGCVRNNSKEHALRVFVQMLQENVEYDGFTLTSMIKTCLEQEDMCLGKMLHCCAIKAGLTCETPICNALITMYSRCEGAMPSATKIFGNTLAPNIISWTAIITGFMQNKQNEEAIAFYQNMIKLGVRENDFCFASILSVYSNLANMEYGRQIHARIVKSCFVLDLSVNNALMDMYSKCGSLAEAHLVYRTMGKHDKVSCTTMITAFGHHGKGIEALGILHEMTREGLNPDDVTFLGCLFACSHGGHLDEGIMVFRTMIDVYNLKPRREHFSCVVDMLGRAGRLVEAEKFIEEMGIGSDVFLWETLLSACRLHGEMGLGEKSVKKIIELQSCKHGPYVLLANMYADQGLWEDKGVVLESLIANGLKNESGCSWVALQSS</sequence>
<dbReference type="Proteomes" id="UP000241394">
    <property type="component" value="Chromosome LG27"/>
</dbReference>
<dbReference type="GO" id="GO:0003723">
    <property type="term" value="F:RNA binding"/>
    <property type="evidence" value="ECO:0007669"/>
    <property type="project" value="InterPro"/>
</dbReference>
<dbReference type="Gramene" id="PSR87858">
    <property type="protein sequence ID" value="PSR87858"/>
    <property type="gene ID" value="CEY00_Acc30887"/>
</dbReference>
<evidence type="ECO:0000313" key="3">
    <source>
        <dbReference type="EMBL" id="PSR87858.1"/>
    </source>
</evidence>
<dbReference type="InterPro" id="IPR011990">
    <property type="entry name" value="TPR-like_helical_dom_sf"/>
</dbReference>
<dbReference type="STRING" id="1590841.A0A2R6PA21"/>
<dbReference type="OMA" id="GLWEDKG"/>
<accession>A0A2R6PA21</accession>
<gene>
    <name evidence="3" type="ORF">CEY00_Acc30887</name>
</gene>
<dbReference type="OrthoDB" id="185373at2759"/>
<comment type="caution">
    <text evidence="3">The sequence shown here is derived from an EMBL/GenBank/DDBJ whole genome shotgun (WGS) entry which is preliminary data.</text>
</comment>
<organism evidence="3 4">
    <name type="scientific">Actinidia chinensis var. chinensis</name>
    <name type="common">Chinese soft-hair kiwi</name>
    <dbReference type="NCBI Taxonomy" id="1590841"/>
    <lineage>
        <taxon>Eukaryota</taxon>
        <taxon>Viridiplantae</taxon>
        <taxon>Streptophyta</taxon>
        <taxon>Embryophyta</taxon>
        <taxon>Tracheophyta</taxon>
        <taxon>Spermatophyta</taxon>
        <taxon>Magnoliopsida</taxon>
        <taxon>eudicotyledons</taxon>
        <taxon>Gunneridae</taxon>
        <taxon>Pentapetalae</taxon>
        <taxon>asterids</taxon>
        <taxon>Ericales</taxon>
        <taxon>Actinidiaceae</taxon>
        <taxon>Actinidia</taxon>
    </lineage>
</organism>
<dbReference type="FunFam" id="1.25.40.10:FF:000090">
    <property type="entry name" value="Pentatricopeptide repeat-containing protein, chloroplastic"/>
    <property type="match status" value="1"/>
</dbReference>
<dbReference type="PANTHER" id="PTHR47926:SF341">
    <property type="entry name" value="PENTATRICOPEPTIDE REPEAT-CONTAINING PROTEIN"/>
    <property type="match status" value="1"/>
</dbReference>
<feature type="repeat" description="PPR" evidence="2">
    <location>
        <begin position="116"/>
        <end position="150"/>
    </location>
</feature>
<dbReference type="Pfam" id="PF20431">
    <property type="entry name" value="E_motif"/>
    <property type="match status" value="1"/>
</dbReference>
<evidence type="ECO:0000313" key="4">
    <source>
        <dbReference type="Proteomes" id="UP000241394"/>
    </source>
</evidence>
<feature type="repeat" description="PPR" evidence="2">
    <location>
        <begin position="420"/>
        <end position="454"/>
    </location>
</feature>
<dbReference type="EMBL" id="NKQK01000027">
    <property type="protein sequence ID" value="PSR87858.1"/>
    <property type="molecule type" value="Genomic_DNA"/>
</dbReference>
<protein>
    <submittedName>
        <fullName evidence="3">Pentatricopeptide repeat-containing protein</fullName>
    </submittedName>
</protein>
<dbReference type="InParanoid" id="A0A2R6PA21"/>
<dbReference type="Gene3D" id="1.25.40.10">
    <property type="entry name" value="Tetratricopeptide repeat domain"/>
    <property type="match status" value="4"/>
</dbReference>
<name>A0A2R6PA21_ACTCC</name>
<proteinExistence type="predicted"/>
<dbReference type="GO" id="GO:0009451">
    <property type="term" value="P:RNA modification"/>
    <property type="evidence" value="ECO:0007669"/>
    <property type="project" value="InterPro"/>
</dbReference>
<dbReference type="NCBIfam" id="TIGR00756">
    <property type="entry name" value="PPR"/>
    <property type="match status" value="3"/>
</dbReference>
<keyword evidence="1" id="KW-0677">Repeat</keyword>
<dbReference type="PROSITE" id="PS51375">
    <property type="entry name" value="PPR"/>
    <property type="match status" value="4"/>
</dbReference>
<dbReference type="PANTHER" id="PTHR47926">
    <property type="entry name" value="PENTATRICOPEPTIDE REPEAT-CONTAINING PROTEIN"/>
    <property type="match status" value="1"/>
</dbReference>
<keyword evidence="4" id="KW-1185">Reference proteome</keyword>
<dbReference type="FunFam" id="1.25.40.10:FF:000351">
    <property type="entry name" value="Pentatricopeptide repeat-containing protein"/>
    <property type="match status" value="1"/>
</dbReference>
<dbReference type="Pfam" id="PF01535">
    <property type="entry name" value="PPR"/>
    <property type="match status" value="2"/>
</dbReference>